<dbReference type="Proteomes" id="UP001239111">
    <property type="component" value="Chromosome 1"/>
</dbReference>
<reference evidence="1" key="1">
    <citation type="submission" date="2023-04" db="EMBL/GenBank/DDBJ databases">
        <title>A chromosome-level genome assembly of the parasitoid wasp Eretmocerus hayati.</title>
        <authorList>
            <person name="Zhong Y."/>
            <person name="Liu S."/>
            <person name="Liu Y."/>
        </authorList>
    </citation>
    <scope>NUCLEOTIDE SEQUENCE</scope>
    <source>
        <strain evidence="1">ZJU_SS_LIU_2023</strain>
    </source>
</reference>
<proteinExistence type="predicted"/>
<evidence type="ECO:0000313" key="2">
    <source>
        <dbReference type="Proteomes" id="UP001239111"/>
    </source>
</evidence>
<accession>A0ACC2PPB7</accession>
<sequence>MITVMLSHATWYKRKSLHPPQLQTVYKVLPLRGDRCPPEPPEKVYKSSKPEVVNFYLRALLESKPLGRCLLSIYEHKKEFRNEHQASLCSIIVDYFTEILPDTFLIKGDLACIAHLIVKEFKNEVITAYYSDPVPKKLSKDNKAKLSRGKLRQRYKNTWYFMLQAKKLDDPTLDVSGLEIADDTDSLDSDGQEAKILLSCADEKGDGEETKRLWELDRSLRLQEIKNLLKRTISVVIDEYPILKYDKYQILVSGDCCYIVLSIDMI</sequence>
<dbReference type="EMBL" id="CM056741">
    <property type="protein sequence ID" value="KAJ8684883.1"/>
    <property type="molecule type" value="Genomic_DNA"/>
</dbReference>
<name>A0ACC2PPB7_9HYME</name>
<protein>
    <submittedName>
        <fullName evidence="1">Uncharacterized protein</fullName>
    </submittedName>
</protein>
<keyword evidence="2" id="KW-1185">Reference proteome</keyword>
<organism evidence="1 2">
    <name type="scientific">Eretmocerus hayati</name>
    <dbReference type="NCBI Taxonomy" id="131215"/>
    <lineage>
        <taxon>Eukaryota</taxon>
        <taxon>Metazoa</taxon>
        <taxon>Ecdysozoa</taxon>
        <taxon>Arthropoda</taxon>
        <taxon>Hexapoda</taxon>
        <taxon>Insecta</taxon>
        <taxon>Pterygota</taxon>
        <taxon>Neoptera</taxon>
        <taxon>Endopterygota</taxon>
        <taxon>Hymenoptera</taxon>
        <taxon>Apocrita</taxon>
        <taxon>Proctotrupomorpha</taxon>
        <taxon>Chalcidoidea</taxon>
        <taxon>Aphelinidae</taxon>
        <taxon>Aphelininae</taxon>
        <taxon>Eretmocerus</taxon>
    </lineage>
</organism>
<gene>
    <name evidence="1" type="ORF">QAD02_020676</name>
</gene>
<comment type="caution">
    <text evidence="1">The sequence shown here is derived from an EMBL/GenBank/DDBJ whole genome shotgun (WGS) entry which is preliminary data.</text>
</comment>
<evidence type="ECO:0000313" key="1">
    <source>
        <dbReference type="EMBL" id="KAJ8684883.1"/>
    </source>
</evidence>